<reference evidence="2 3" key="1">
    <citation type="submission" date="2018-07" db="EMBL/GenBank/DDBJ databases">
        <title>Genomic Encyclopedia of Type Strains, Phase III (KMG-III): the genomes of soil and plant-associated and newly described type strains.</title>
        <authorList>
            <person name="Whitman W."/>
        </authorList>
    </citation>
    <scope>NUCLEOTIDE SEQUENCE [LARGE SCALE GENOMIC DNA]</scope>
    <source>
        <strain evidence="2 3">CECT 8333</strain>
    </source>
</reference>
<dbReference type="InterPro" id="IPR007607">
    <property type="entry name" value="BacA/B"/>
</dbReference>
<dbReference type="PANTHER" id="PTHR35024:SF4">
    <property type="entry name" value="POLYMER-FORMING CYTOSKELETAL PROTEIN"/>
    <property type="match status" value="1"/>
</dbReference>
<name>A0A369BEQ6_9BACL</name>
<organism evidence="2 3">
    <name type="scientific">Fontibacillus phaseoli</name>
    <dbReference type="NCBI Taxonomy" id="1416533"/>
    <lineage>
        <taxon>Bacteria</taxon>
        <taxon>Bacillati</taxon>
        <taxon>Bacillota</taxon>
        <taxon>Bacilli</taxon>
        <taxon>Bacillales</taxon>
        <taxon>Paenibacillaceae</taxon>
        <taxon>Fontibacillus</taxon>
    </lineage>
</organism>
<evidence type="ECO:0008006" key="4">
    <source>
        <dbReference type="Google" id="ProtNLM"/>
    </source>
</evidence>
<comment type="similarity">
    <text evidence="1">Belongs to the bactofilin family.</text>
</comment>
<gene>
    <name evidence="2" type="ORF">DFP94_10562</name>
</gene>
<dbReference type="RefSeq" id="WP_114497200.1">
    <property type="nucleotide sequence ID" value="NZ_QPJW01000005.1"/>
</dbReference>
<comment type="caution">
    <text evidence="2">The sequence shown here is derived from an EMBL/GenBank/DDBJ whole genome shotgun (WGS) entry which is preliminary data.</text>
</comment>
<proteinExistence type="inferred from homology"/>
<keyword evidence="3" id="KW-1185">Reference proteome</keyword>
<evidence type="ECO:0000313" key="3">
    <source>
        <dbReference type="Proteomes" id="UP000253090"/>
    </source>
</evidence>
<dbReference type="EMBL" id="QPJW01000005">
    <property type="protein sequence ID" value="RCX19046.1"/>
    <property type="molecule type" value="Genomic_DNA"/>
</dbReference>
<sequence length="241" mass="25069">MREQEAKNLRINGLGKAAGGTYGKINTDGIATLNGDIVCNSLTSNGTLKLKGSIQAGRIRMNGNGSAEGSISGELLRVDGMLKTAADLRVEQVDIHGMLTLAGNASGEGLELDGGLKLGGNAEFETFKVHGGFQIGGMLNAGTVDIFMAAACQAREIGGEVIRVSKKPGTRNLLALFSSSLAVGLTADVIEGDNIELEETKAEIVRGNSVRIGPGCEIGRVEYKDRFEAHPKAAIGSAEQV</sequence>
<accession>A0A369BEQ6</accession>
<dbReference type="OrthoDB" id="1730007at2"/>
<evidence type="ECO:0000313" key="2">
    <source>
        <dbReference type="EMBL" id="RCX19046.1"/>
    </source>
</evidence>
<dbReference type="Proteomes" id="UP000253090">
    <property type="component" value="Unassembled WGS sequence"/>
</dbReference>
<dbReference type="AlphaFoldDB" id="A0A369BEQ6"/>
<evidence type="ECO:0000256" key="1">
    <source>
        <dbReference type="ARBA" id="ARBA00044755"/>
    </source>
</evidence>
<dbReference type="PANTHER" id="PTHR35024">
    <property type="entry name" value="HYPOTHETICAL CYTOSOLIC PROTEIN"/>
    <property type="match status" value="1"/>
</dbReference>
<protein>
    <recommendedName>
        <fullName evidence="4">Cytoskeletal protein CcmA (Bactofilin family)</fullName>
    </recommendedName>
</protein>